<dbReference type="RefSeq" id="WP_049668054.1">
    <property type="nucleotide sequence ID" value="NZ_LFXJ01000010.1"/>
</dbReference>
<protein>
    <recommendedName>
        <fullName evidence="2">Copper amine oxidase-like N-terminal domain-containing protein</fullName>
    </recommendedName>
</protein>
<dbReference type="GeneID" id="96600245"/>
<proteinExistence type="predicted"/>
<gene>
    <name evidence="3" type="ORF">ACZ11_18695</name>
</gene>
<dbReference type="EMBL" id="LFXJ01000010">
    <property type="protein sequence ID" value="KMY29148.1"/>
    <property type="molecule type" value="Genomic_DNA"/>
</dbReference>
<dbReference type="OrthoDB" id="2519728at2"/>
<name>A0A0K9F4Q0_9BACI</name>
<dbReference type="Pfam" id="PF07833">
    <property type="entry name" value="Cu_amine_oxidN1"/>
    <property type="match status" value="2"/>
</dbReference>
<reference evidence="4" key="1">
    <citation type="submission" date="2015-07" db="EMBL/GenBank/DDBJ databases">
        <authorList>
            <consortium name="Consortium for Microbial Forensics and Genomics (microFORGE)"/>
            <person name="Knight B.M."/>
            <person name="Roberts D.P."/>
            <person name="Lin D."/>
            <person name="Hari K."/>
            <person name="Fletcher J."/>
            <person name="Melcher U."/>
            <person name="Blagden T."/>
            <person name="Winegar R.A."/>
        </authorList>
    </citation>
    <scope>NUCLEOTIDE SEQUENCE [LARGE SCALE GENOMIC DNA]</scope>
    <source>
        <strain evidence="4">DSM 23493</strain>
    </source>
</reference>
<feature type="signal peptide" evidence="1">
    <location>
        <begin position="1"/>
        <end position="26"/>
    </location>
</feature>
<feature type="domain" description="Copper amine oxidase-like N-terminal" evidence="2">
    <location>
        <begin position="169"/>
        <end position="274"/>
    </location>
</feature>
<organism evidence="3 4">
    <name type="scientific">Lysinibacillus xylanilyticus</name>
    <dbReference type="NCBI Taxonomy" id="582475"/>
    <lineage>
        <taxon>Bacteria</taxon>
        <taxon>Bacillati</taxon>
        <taxon>Bacillota</taxon>
        <taxon>Bacilli</taxon>
        <taxon>Bacillales</taxon>
        <taxon>Bacillaceae</taxon>
        <taxon>Lysinibacillus</taxon>
    </lineage>
</organism>
<comment type="caution">
    <text evidence="3">The sequence shown here is derived from an EMBL/GenBank/DDBJ whole genome shotgun (WGS) entry which is preliminary data.</text>
</comment>
<feature type="chain" id="PRO_5030009912" description="Copper amine oxidase-like N-terminal domain-containing protein" evidence="1">
    <location>
        <begin position="27"/>
        <end position="630"/>
    </location>
</feature>
<dbReference type="Proteomes" id="UP000037326">
    <property type="component" value="Unassembled WGS sequence"/>
</dbReference>
<dbReference type="AlphaFoldDB" id="A0A0K9F4Q0"/>
<dbReference type="SUPFAM" id="SSF55383">
    <property type="entry name" value="Copper amine oxidase, domain N"/>
    <property type="match status" value="2"/>
</dbReference>
<accession>A0A0K9F4Q0</accession>
<dbReference type="InterPro" id="IPR036582">
    <property type="entry name" value="Mao_N_sf"/>
</dbReference>
<keyword evidence="1" id="KW-0732">Signal</keyword>
<sequence length="630" mass="68929">MFSKFKTSCMITAVALATILPGQASASAASNNGIHIKNNVSININGETLKVSDPILNKSDYLFLPMRALYEAVGASVDWKKETLTASAIRNGKLVDLTIGSNTALVDGQKVPMVVAPFMYKDRTYMPLRFVSENFGGIVNWNPATQTVDISLTDEIPGKPQGDPYILHINNDRIVMEDPIIVKQSRSYIPANYIYDNLEDSSGTLLPDNSFELQIAGMSFVFKENSNQVLINDEVVTMEAKPFMQNGKMYVPVSFIVNALGGNLRYIEDKRELYLYVYQYMYTSSFLEKSYGSTPTPTNVPSARLEGDRDLLISDNPETLTNKLIPKSNATLAQYQVKATSATNKHRVFGWHYNTLGTDVRMGITVQNTSSTESIEVIDSKGTSQQTGNSWVGHDIGLTIADATLNDKLKKSSSKGIVIAPGETKVIESYDLLNSYIIGYLHDLDIRAINGGTPEYTIRTVLTKDKSNLTSILSEPVPIDVSAKHPRGAWTSSTILADIPAYTVGSPRVGYSISNDRTDNLLTAENSLSKINGAIGNPGHFGMNYKVSIPLVNQTGTTKTIKLKLAGRGGIYSGAVKVNGKVYLVPTLRVGTEYVELPDYIMQGSSEKLELEFMHAGGVNLPVAIYVETK</sequence>
<evidence type="ECO:0000256" key="1">
    <source>
        <dbReference type="SAM" id="SignalP"/>
    </source>
</evidence>
<feature type="domain" description="Copper amine oxidase-like N-terminal" evidence="2">
    <location>
        <begin position="44"/>
        <end position="150"/>
    </location>
</feature>
<evidence type="ECO:0000313" key="4">
    <source>
        <dbReference type="Proteomes" id="UP000037326"/>
    </source>
</evidence>
<dbReference type="InterPro" id="IPR012854">
    <property type="entry name" value="Cu_amine_oxidase-like_N"/>
</dbReference>
<dbReference type="Gene3D" id="3.30.457.10">
    <property type="entry name" value="Copper amine oxidase-like, N-terminal domain"/>
    <property type="match status" value="2"/>
</dbReference>
<dbReference type="PATRIC" id="fig|582475.4.peg.2802"/>
<evidence type="ECO:0000259" key="2">
    <source>
        <dbReference type="Pfam" id="PF07833"/>
    </source>
</evidence>
<evidence type="ECO:0000313" key="3">
    <source>
        <dbReference type="EMBL" id="KMY29148.1"/>
    </source>
</evidence>